<sequence length="121" mass="13130">MADAAFNADLADRREDQILGGYAEAQFAFVADPHRLGTTLPQSLRGEDVFNFAGADAERERPKGAMGRRVAVAADNRHPRLSDAELRPDHVNNPLMLGAKRIDGHPKLGAVGLKRFDLNAA</sequence>
<name>A0A6J6A0F8_9ZZZZ</name>
<dbReference type="EMBL" id="CAESAN010000177">
    <property type="protein sequence ID" value="CAB4347122.1"/>
    <property type="molecule type" value="Genomic_DNA"/>
</dbReference>
<dbReference type="AlphaFoldDB" id="A0A6J6A0F8"/>
<accession>A0A6J6A0F8</accession>
<gene>
    <name evidence="1" type="ORF">UFOPK3547_01590</name>
</gene>
<reference evidence="1" key="1">
    <citation type="submission" date="2020-05" db="EMBL/GenBank/DDBJ databases">
        <authorList>
            <person name="Chiriac C."/>
            <person name="Salcher M."/>
            <person name="Ghai R."/>
            <person name="Kavagutti S V."/>
        </authorList>
    </citation>
    <scope>NUCLEOTIDE SEQUENCE</scope>
</reference>
<proteinExistence type="predicted"/>
<evidence type="ECO:0000313" key="1">
    <source>
        <dbReference type="EMBL" id="CAB4347122.1"/>
    </source>
</evidence>
<dbReference type="AntiFam" id="ANF00098">
    <property type="entry name" value="Shadow ORF (opposite leuC)"/>
</dbReference>
<organism evidence="1">
    <name type="scientific">freshwater metagenome</name>
    <dbReference type="NCBI Taxonomy" id="449393"/>
    <lineage>
        <taxon>unclassified sequences</taxon>
        <taxon>metagenomes</taxon>
        <taxon>ecological metagenomes</taxon>
    </lineage>
</organism>
<protein>
    <submittedName>
        <fullName evidence="1">Unannotated protein</fullName>
    </submittedName>
</protein>